<accession>A0A1M7SDS8</accession>
<dbReference type="AlphaFoldDB" id="A0A1M7SDS8"/>
<reference evidence="1 2" key="1">
    <citation type="submission" date="2016-12" db="EMBL/GenBank/DDBJ databases">
        <authorList>
            <person name="Song W.-J."/>
            <person name="Kurnit D.M."/>
        </authorList>
    </citation>
    <scope>NUCLEOTIDE SEQUENCE [LARGE SCALE GENOMIC DNA]</scope>
    <source>
        <strain evidence="1 2">DSM 14810</strain>
    </source>
</reference>
<organism evidence="1 2">
    <name type="scientific">Butyrivibrio hungatei DSM 14810</name>
    <dbReference type="NCBI Taxonomy" id="1121132"/>
    <lineage>
        <taxon>Bacteria</taxon>
        <taxon>Bacillati</taxon>
        <taxon>Bacillota</taxon>
        <taxon>Clostridia</taxon>
        <taxon>Lachnospirales</taxon>
        <taxon>Lachnospiraceae</taxon>
        <taxon>Butyrivibrio</taxon>
    </lineage>
</organism>
<sequence length="245" mass="28895">MKIELSHKNEAVCVFLCNRESVVFLDANIFIPPDRTSIGARNAFDFKNYKEIILEPLFDNWKNLAIHESVYMELVDNKVKEYADMNVNDTPPKLKIYNNDQLNEEERSLFYANIDVLAQFSNYQPDLDNSDDRGEVHSLAYMAVKQYLYFSANDHLPIRLITKAEELETGLEHMRVLQMYEIIYILFVMKMSDTDGLRNLYKYMYYATRTDKKVNPSWGDFIEKMDSMYKEFVSIRENEACENAE</sequence>
<dbReference type="Proteomes" id="UP000184097">
    <property type="component" value="Unassembled WGS sequence"/>
</dbReference>
<gene>
    <name evidence="1" type="ORF">SAMN02745247_01551</name>
</gene>
<evidence type="ECO:0000313" key="1">
    <source>
        <dbReference type="EMBL" id="SHN56677.1"/>
    </source>
</evidence>
<proteinExistence type="predicted"/>
<protein>
    <submittedName>
        <fullName evidence="1">Uncharacterized protein</fullName>
    </submittedName>
</protein>
<name>A0A1M7SDS8_9FIRM</name>
<dbReference type="RefSeq" id="WP_072702526.1">
    <property type="nucleotide sequence ID" value="NZ_FRDH01000006.1"/>
</dbReference>
<evidence type="ECO:0000313" key="2">
    <source>
        <dbReference type="Proteomes" id="UP000184097"/>
    </source>
</evidence>
<dbReference type="EMBL" id="FRDH01000006">
    <property type="protein sequence ID" value="SHN56677.1"/>
    <property type="molecule type" value="Genomic_DNA"/>
</dbReference>